<protein>
    <submittedName>
        <fullName evidence="2">Glycosyltransferase</fullName>
        <ecNumber evidence="2">2.4.-.-</ecNumber>
    </submittedName>
</protein>
<dbReference type="Pfam" id="PF00535">
    <property type="entry name" value="Glycos_transf_2"/>
    <property type="match status" value="1"/>
</dbReference>
<dbReference type="PANTHER" id="PTHR22916:SF3">
    <property type="entry name" value="UDP-GLCNAC:BETAGAL BETA-1,3-N-ACETYLGLUCOSAMINYLTRANSFERASE-LIKE PROTEIN 1"/>
    <property type="match status" value="1"/>
</dbReference>
<dbReference type="GO" id="GO:0016757">
    <property type="term" value="F:glycosyltransferase activity"/>
    <property type="evidence" value="ECO:0007669"/>
    <property type="project" value="UniProtKB-KW"/>
</dbReference>
<reference evidence="2 3" key="1">
    <citation type="submission" date="2021-07" db="EMBL/GenBank/DDBJ databases">
        <title>Clostridium weizhouense sp. nov., an anaerobic bacterium isolated from activated sludge of Petroleum wastewater.</title>
        <authorList>
            <person name="Li Q."/>
        </authorList>
    </citation>
    <scope>NUCLEOTIDE SEQUENCE [LARGE SCALE GENOMIC DNA]</scope>
    <source>
        <strain evidence="2 3">YB-6</strain>
    </source>
</reference>
<evidence type="ECO:0000313" key="2">
    <source>
        <dbReference type="EMBL" id="MBW6410259.1"/>
    </source>
</evidence>
<evidence type="ECO:0000259" key="1">
    <source>
        <dbReference type="Pfam" id="PF00535"/>
    </source>
</evidence>
<comment type="caution">
    <text evidence="2">The sequence shown here is derived from an EMBL/GenBank/DDBJ whole genome shotgun (WGS) entry which is preliminary data.</text>
</comment>
<accession>A0ABS7ANK9</accession>
<dbReference type="InterPro" id="IPR029044">
    <property type="entry name" value="Nucleotide-diphossugar_trans"/>
</dbReference>
<proteinExistence type="predicted"/>
<keyword evidence="3" id="KW-1185">Reference proteome</keyword>
<feature type="domain" description="Glycosyltransferase 2-like" evidence="1">
    <location>
        <begin position="28"/>
        <end position="186"/>
    </location>
</feature>
<name>A0ABS7ANK9_9CLOT</name>
<dbReference type="Proteomes" id="UP001519921">
    <property type="component" value="Unassembled WGS sequence"/>
</dbReference>
<evidence type="ECO:0000313" key="3">
    <source>
        <dbReference type="Proteomes" id="UP001519921"/>
    </source>
</evidence>
<dbReference type="EMBL" id="JAHXPT010000006">
    <property type="protein sequence ID" value="MBW6410259.1"/>
    <property type="molecule type" value="Genomic_DNA"/>
</dbReference>
<organism evidence="2 3">
    <name type="scientific">Clostridium weizhouense</name>
    <dbReference type="NCBI Taxonomy" id="2859781"/>
    <lineage>
        <taxon>Bacteria</taxon>
        <taxon>Bacillati</taxon>
        <taxon>Bacillota</taxon>
        <taxon>Clostridia</taxon>
        <taxon>Eubacteriales</taxon>
        <taxon>Clostridiaceae</taxon>
        <taxon>Clostridium</taxon>
    </lineage>
</organism>
<dbReference type="SUPFAM" id="SSF53448">
    <property type="entry name" value="Nucleotide-diphospho-sugar transferases"/>
    <property type="match status" value="1"/>
</dbReference>
<gene>
    <name evidence="2" type="ORF">KYD98_09140</name>
</gene>
<dbReference type="EC" id="2.4.-.-" evidence="2"/>
<keyword evidence="2" id="KW-0808">Transferase</keyword>
<dbReference type="Gene3D" id="3.90.550.10">
    <property type="entry name" value="Spore Coat Polysaccharide Biosynthesis Protein SpsA, Chain A"/>
    <property type="match status" value="1"/>
</dbReference>
<dbReference type="PANTHER" id="PTHR22916">
    <property type="entry name" value="GLYCOSYLTRANSFERASE"/>
    <property type="match status" value="1"/>
</dbReference>
<keyword evidence="2" id="KW-0328">Glycosyltransferase</keyword>
<sequence>MVKKEDYKLNKMNIYDTLPLVSILLAIYKPNKEWLIKQLISLNNQTYGNLELLIYDDCPEFPVDEELFKKYITNFSYTLIRGKKNQGSNKAFEYLTKVGEGEFFAYCDQDDIWETNKISLMIEKFIGKEITLACSDLSIIDENDKKIANSLTDIRKRIVYKKGYNLAKDLLMVNFVTGCAMMVKKDIAKKAIPFETTLIHDQWIAIIAAIEGKIEFINKSLVRYRQHSFNQTGILTGVYDKQTYYKMRIDAFLKRYKSLKKRLAYRDELLEYISDCLKWIEARKRYSIKPSLKDLNIMIKYRKFHKISILVETFLPFIPNNIFKYIIKMTKKGLL</sequence>
<dbReference type="InterPro" id="IPR001173">
    <property type="entry name" value="Glyco_trans_2-like"/>
</dbReference>